<proteinExistence type="predicted"/>
<sequence length="598" mass="69582">MTTKDYRSSFKDKQDVFNFDALNGKYNNLNLNQTNQNSSNTFVKSSKTSTELLDFTNTDETKKDIRSWIKSNFLSNYISNDNYSAPQRENYSNAINNCSTLSLYISTYENLNEASASDTFDGTKECLKQNNSTKENTKQIFIDSISVIQNPFEFPRQQKERYEKQRPELSQYKASQHLLNPNQINQINNHLSLPRRSGGSMSVENKKDKRNGEEGEIEDKKESTENSKKQRNIDLNKSRRKDSIKPEKEESKKEREESKMKVREEKDDGRSRKRRYTHSSSDSDEDGKERVKRSRRSEPSRKYESSSSTKVERRHFYSRRSNPPPLPKVDLAKLAAGEYPIHEIPTKWNLSFDSKELTEIETIKKSKPKIRMQSPQPIPISESSETESSSSSPTKAVKTVIGNFWRVKPPFPRAKTIIATDGTCLSLFFTDKYVFSNHFPADFTVNGIAYSCSEQYYMRFKAVYFGDTEIAESIMQTSDPKDMKRYGRQVEGFDEEKWKNVSLQVMKIACYNKFTQNKVLRYELFRTIDTTLVEASPMDRYWGVGLSMDNENIRNPSKWRGENLLGYILTKLRDHLKKQPEYEEEIKQVYAEFDPSVV</sequence>
<evidence type="ECO:0000313" key="2">
    <source>
        <dbReference type="WBParaSite" id="PS1159_v2.g24524.t1"/>
    </source>
</evidence>
<dbReference type="Proteomes" id="UP000887580">
    <property type="component" value="Unplaced"/>
</dbReference>
<dbReference type="WBParaSite" id="PS1159_v2.g24524.t1">
    <property type="protein sequence ID" value="PS1159_v2.g24524.t1"/>
    <property type="gene ID" value="PS1159_v2.g24524"/>
</dbReference>
<accession>A0AC35G843</accession>
<protein>
    <submittedName>
        <fullName evidence="2">NADAR domain-containing protein</fullName>
    </submittedName>
</protein>
<organism evidence="1 2">
    <name type="scientific">Panagrolaimus sp. PS1159</name>
    <dbReference type="NCBI Taxonomy" id="55785"/>
    <lineage>
        <taxon>Eukaryota</taxon>
        <taxon>Metazoa</taxon>
        <taxon>Ecdysozoa</taxon>
        <taxon>Nematoda</taxon>
        <taxon>Chromadorea</taxon>
        <taxon>Rhabditida</taxon>
        <taxon>Tylenchina</taxon>
        <taxon>Panagrolaimomorpha</taxon>
        <taxon>Panagrolaimoidea</taxon>
        <taxon>Panagrolaimidae</taxon>
        <taxon>Panagrolaimus</taxon>
    </lineage>
</organism>
<name>A0AC35G843_9BILA</name>
<reference evidence="2" key="1">
    <citation type="submission" date="2022-11" db="UniProtKB">
        <authorList>
            <consortium name="WormBaseParasite"/>
        </authorList>
    </citation>
    <scope>IDENTIFICATION</scope>
</reference>
<evidence type="ECO:0000313" key="1">
    <source>
        <dbReference type="Proteomes" id="UP000887580"/>
    </source>
</evidence>